<dbReference type="AlphaFoldDB" id="A0A1E7Q8G4"/>
<keyword evidence="2" id="KW-1185">Reference proteome</keyword>
<sequence>MMIDTINLDDDFQIISPLWTGFALNKEYAGSGALLVELAQMQAGMPIVLNSGEHWVKKSKLDALLAHAKLGKASFTLTLPDSAVHTVMWDYTDTPISGQPLLRETYQSNDSNMINVQLKFLTV</sequence>
<evidence type="ECO:0000313" key="1">
    <source>
        <dbReference type="EMBL" id="OEY70328.1"/>
    </source>
</evidence>
<dbReference type="Proteomes" id="UP000242258">
    <property type="component" value="Unassembled WGS sequence"/>
</dbReference>
<accession>A0A1E7Q8G4</accession>
<dbReference type="STRING" id="1628148.BI198_12675"/>
<dbReference type="OrthoDB" id="5432576at2"/>
<protein>
    <submittedName>
        <fullName evidence="1">Uncharacterized protein</fullName>
    </submittedName>
</protein>
<dbReference type="EMBL" id="MKEK01000001">
    <property type="protein sequence ID" value="OEY70328.1"/>
    <property type="molecule type" value="Genomic_DNA"/>
</dbReference>
<reference evidence="2" key="1">
    <citation type="submission" date="2016-09" db="EMBL/GenBank/DDBJ databases">
        <authorList>
            <person name="Wan X."/>
            <person name="Hou S."/>
        </authorList>
    </citation>
    <scope>NUCLEOTIDE SEQUENCE [LARGE SCALE GENOMIC DNA]</scope>
    <source>
        <strain evidence="2">KH87</strain>
    </source>
</reference>
<evidence type="ECO:0000313" key="2">
    <source>
        <dbReference type="Proteomes" id="UP000242258"/>
    </source>
</evidence>
<proteinExistence type="predicted"/>
<comment type="caution">
    <text evidence="1">The sequence shown here is derived from an EMBL/GenBank/DDBJ whole genome shotgun (WGS) entry which is preliminary data.</text>
</comment>
<gene>
    <name evidence="1" type="ORF">BI198_12675</name>
</gene>
<name>A0A1E7Q8G4_9GAMM</name>
<organism evidence="1 2">
    <name type="scientific">Rheinheimera salexigens</name>
    <dbReference type="NCBI Taxonomy" id="1628148"/>
    <lineage>
        <taxon>Bacteria</taxon>
        <taxon>Pseudomonadati</taxon>
        <taxon>Pseudomonadota</taxon>
        <taxon>Gammaproteobacteria</taxon>
        <taxon>Chromatiales</taxon>
        <taxon>Chromatiaceae</taxon>
        <taxon>Rheinheimera</taxon>
    </lineage>
</organism>
<dbReference type="RefSeq" id="WP_070049882.1">
    <property type="nucleotide sequence ID" value="NZ_CBCSDO010000008.1"/>
</dbReference>